<proteinExistence type="predicted"/>
<sequence length="289" mass="32862">MIPQGLAHFLNRDRALLARGPVALLFAEDEVELPSTLRHHLAAGFRQVLAFLPEGIDLPDEFAATVRAIRHDTRAEGAVPAAVNAVIDAAPPGTWLYYGYNAEYLFYPFAETRSVGEMLTFHTEERRGAMLCTVVDLYAGDLGRAPSGVSVEEAMFDTAGYYPLPRWDEETEVEQERQVDLFGGLKWRFEEHVPWTRRRIDRIALFRTEPGLRLLPDHRLSVEEMNTFACPWHHNLTAAIASFRTAKALRRNPASRHAVTGFVWPRSARFEWRAQQLMDAGLMEPGQWF</sequence>
<reference evidence="2" key="1">
    <citation type="submission" date="2023-07" db="EMBL/GenBank/DDBJ databases">
        <title>Defluviimonas sediminis sp. nov., isolated from mangrove sediment.</title>
        <authorList>
            <person name="Liu L."/>
            <person name="Li J."/>
            <person name="Huang Y."/>
            <person name="Pan J."/>
            <person name="Li M."/>
        </authorList>
    </citation>
    <scope>NUCLEOTIDE SEQUENCE [LARGE SCALE GENOMIC DNA]</scope>
    <source>
        <strain evidence="2">FT324</strain>
    </source>
</reference>
<comment type="caution">
    <text evidence="1">The sequence shown here is derived from an EMBL/GenBank/DDBJ whole genome shotgun (WGS) entry which is preliminary data.</text>
</comment>
<dbReference type="EMBL" id="JAOCQF010000001">
    <property type="protein sequence ID" value="MCT8328403.1"/>
    <property type="molecule type" value="Genomic_DNA"/>
</dbReference>
<dbReference type="Pfam" id="PF13704">
    <property type="entry name" value="Glyco_tranf_2_4"/>
    <property type="match status" value="1"/>
</dbReference>
<gene>
    <name evidence="1" type="ORF">N5I32_02640</name>
</gene>
<name>A0ABT2NHL3_9RHOB</name>
<organism evidence="1 2">
    <name type="scientific">Albidovulum sediminis</name>
    <dbReference type="NCBI Taxonomy" id="3066345"/>
    <lineage>
        <taxon>Bacteria</taxon>
        <taxon>Pseudomonadati</taxon>
        <taxon>Pseudomonadota</taxon>
        <taxon>Alphaproteobacteria</taxon>
        <taxon>Rhodobacterales</taxon>
        <taxon>Paracoccaceae</taxon>
        <taxon>Albidovulum</taxon>
    </lineage>
</organism>
<protein>
    <submittedName>
        <fullName evidence="1">Glycosyltransferase family 2 protein</fullName>
    </submittedName>
</protein>
<dbReference type="RefSeq" id="WP_261493835.1">
    <property type="nucleotide sequence ID" value="NZ_JAOCQF010000001.1"/>
</dbReference>
<keyword evidence="2" id="KW-1185">Reference proteome</keyword>
<accession>A0ABT2NHL3</accession>
<dbReference type="Proteomes" id="UP001205601">
    <property type="component" value="Unassembled WGS sequence"/>
</dbReference>
<evidence type="ECO:0000313" key="1">
    <source>
        <dbReference type="EMBL" id="MCT8328403.1"/>
    </source>
</evidence>
<evidence type="ECO:0000313" key="2">
    <source>
        <dbReference type="Proteomes" id="UP001205601"/>
    </source>
</evidence>